<proteinExistence type="predicted"/>
<name>A0A803NPP4_CANSA</name>
<dbReference type="Gramene" id="evm.model.01.560">
    <property type="protein sequence ID" value="cds.evm.model.01.560"/>
    <property type="gene ID" value="evm.TU.01.560"/>
</dbReference>
<dbReference type="AlphaFoldDB" id="A0A803NPP4"/>
<organism evidence="2 3">
    <name type="scientific">Cannabis sativa</name>
    <name type="common">Hemp</name>
    <name type="synonym">Marijuana</name>
    <dbReference type="NCBI Taxonomy" id="3483"/>
    <lineage>
        <taxon>Eukaryota</taxon>
        <taxon>Viridiplantae</taxon>
        <taxon>Streptophyta</taxon>
        <taxon>Embryophyta</taxon>
        <taxon>Tracheophyta</taxon>
        <taxon>Spermatophyta</taxon>
        <taxon>Magnoliopsida</taxon>
        <taxon>eudicotyledons</taxon>
        <taxon>Gunneridae</taxon>
        <taxon>Pentapetalae</taxon>
        <taxon>rosids</taxon>
        <taxon>fabids</taxon>
        <taxon>Rosales</taxon>
        <taxon>Cannabaceae</taxon>
        <taxon>Cannabis</taxon>
    </lineage>
</organism>
<accession>A0A803NPP4</accession>
<dbReference type="OMA" id="MIHEIFE"/>
<feature type="domain" description="RNase H type-1" evidence="1">
    <location>
        <begin position="233"/>
        <end position="285"/>
    </location>
</feature>
<evidence type="ECO:0000313" key="3">
    <source>
        <dbReference type="Proteomes" id="UP000596661"/>
    </source>
</evidence>
<dbReference type="InterPro" id="IPR002156">
    <property type="entry name" value="RNaseH_domain"/>
</dbReference>
<dbReference type="InterPro" id="IPR052929">
    <property type="entry name" value="RNase_H-like_EbsB-rel"/>
</dbReference>
<reference evidence="2" key="2">
    <citation type="submission" date="2021-03" db="UniProtKB">
        <authorList>
            <consortium name="EnsemblPlants"/>
        </authorList>
    </citation>
    <scope>IDENTIFICATION</scope>
</reference>
<dbReference type="PANTHER" id="PTHR47074">
    <property type="entry name" value="BNAC02G40300D PROTEIN"/>
    <property type="match status" value="1"/>
</dbReference>
<evidence type="ECO:0000313" key="2">
    <source>
        <dbReference type="EnsemblPlants" id="cds.evm.model.01.560"/>
    </source>
</evidence>
<evidence type="ECO:0000259" key="1">
    <source>
        <dbReference type="Pfam" id="PF13456"/>
    </source>
</evidence>
<dbReference type="EnsemblPlants" id="evm.model.01.560">
    <property type="protein sequence ID" value="cds.evm.model.01.560"/>
    <property type="gene ID" value="evm.TU.01.560"/>
</dbReference>
<dbReference type="EMBL" id="UZAU01000018">
    <property type="status" value="NOT_ANNOTATED_CDS"/>
    <property type="molecule type" value="Genomic_DNA"/>
</dbReference>
<sequence length="285" mass="31481">MEGGMGFRSYVHFNQALLAKQAWRIFQNPTSLLSRILKAQYFSTFDFMSARKGGFSSMTWQGICWGRELLAQGLRLKVGNGTQIRCASDPWIPDTSIFTATFYSGHPHTTVSNYITSEADWNLDLLHRDFSSVDVANILKIPLSISSTTDIWIWNNTTTSDYTVQSGYHFACSLKIQHFATSSTSEQSWWKTFWGLNLPSKQVSSTNKAPPIASSVAAHQPWRSPPCGQLMMNVDAAVDTTQNRTGIGSIVRDSSGSVVAAISKSIAGNLKSHEMEAKALCHGLQ</sequence>
<dbReference type="Proteomes" id="UP000596661">
    <property type="component" value="Chromosome 1"/>
</dbReference>
<dbReference type="GO" id="GO:0004523">
    <property type="term" value="F:RNA-DNA hybrid ribonuclease activity"/>
    <property type="evidence" value="ECO:0007669"/>
    <property type="project" value="InterPro"/>
</dbReference>
<reference evidence="2" key="1">
    <citation type="submission" date="2018-11" db="EMBL/GenBank/DDBJ databases">
        <authorList>
            <person name="Grassa J C."/>
        </authorList>
    </citation>
    <scope>NUCLEOTIDE SEQUENCE [LARGE SCALE GENOMIC DNA]</scope>
</reference>
<keyword evidence="3" id="KW-1185">Reference proteome</keyword>
<dbReference type="Pfam" id="PF13456">
    <property type="entry name" value="RVT_3"/>
    <property type="match status" value="1"/>
</dbReference>
<dbReference type="GO" id="GO:0003676">
    <property type="term" value="F:nucleic acid binding"/>
    <property type="evidence" value="ECO:0007669"/>
    <property type="project" value="InterPro"/>
</dbReference>
<protein>
    <recommendedName>
        <fullName evidence="1">RNase H type-1 domain-containing protein</fullName>
    </recommendedName>
</protein>
<dbReference type="PANTHER" id="PTHR47074:SF48">
    <property type="entry name" value="POLYNUCLEOTIDYL TRANSFERASE, RIBONUCLEASE H-LIKE SUPERFAMILY PROTEIN"/>
    <property type="match status" value="1"/>
</dbReference>